<protein>
    <recommendedName>
        <fullName evidence="11">Type II secretion system protein GspC N-terminal domain-containing protein</fullName>
    </recommendedName>
</protein>
<feature type="chain" id="PRO_5006062323" description="Type II secretion system protein GspC N-terminal domain-containing protein" evidence="10">
    <location>
        <begin position="20"/>
        <end position="160"/>
    </location>
</feature>
<evidence type="ECO:0000256" key="9">
    <source>
        <dbReference type="SAM" id="MobiDB-lite"/>
    </source>
</evidence>
<keyword evidence="8" id="KW-0472">Membrane</keyword>
<evidence type="ECO:0000256" key="2">
    <source>
        <dbReference type="ARBA" id="ARBA00022448"/>
    </source>
</evidence>
<keyword evidence="2" id="KW-0813">Transport</keyword>
<gene>
    <name evidence="12" type="ORF">TG4357_00701</name>
</gene>
<feature type="domain" description="Type II secretion system protein GspC N-terminal" evidence="11">
    <location>
        <begin position="10"/>
        <end position="154"/>
    </location>
</feature>
<keyword evidence="6" id="KW-0653">Protein transport</keyword>
<evidence type="ECO:0000256" key="4">
    <source>
        <dbReference type="ARBA" id="ARBA00022519"/>
    </source>
</evidence>
<evidence type="ECO:0000256" key="8">
    <source>
        <dbReference type="ARBA" id="ARBA00023136"/>
    </source>
</evidence>
<reference evidence="12 13" key="1">
    <citation type="submission" date="2015-09" db="EMBL/GenBank/DDBJ databases">
        <authorList>
            <consortium name="Swine Surveillance"/>
        </authorList>
    </citation>
    <scope>NUCLEOTIDE SEQUENCE [LARGE SCALE GENOMIC DNA]</scope>
    <source>
        <strain evidence="12 13">CECT 4357</strain>
    </source>
</reference>
<dbReference type="RefSeq" id="WP_058261481.1">
    <property type="nucleotide sequence ID" value="NZ_CP051181.1"/>
</dbReference>
<dbReference type="AlphaFoldDB" id="A0A0P1F6E8"/>
<evidence type="ECO:0000256" key="7">
    <source>
        <dbReference type="ARBA" id="ARBA00022989"/>
    </source>
</evidence>
<dbReference type="InterPro" id="IPR024961">
    <property type="entry name" value="T2SS_GspC_N"/>
</dbReference>
<evidence type="ECO:0000256" key="1">
    <source>
        <dbReference type="ARBA" id="ARBA00004533"/>
    </source>
</evidence>
<dbReference type="GO" id="GO:0005886">
    <property type="term" value="C:plasma membrane"/>
    <property type="evidence" value="ECO:0007669"/>
    <property type="project" value="UniProtKB-SubCell"/>
</dbReference>
<evidence type="ECO:0000256" key="6">
    <source>
        <dbReference type="ARBA" id="ARBA00022927"/>
    </source>
</evidence>
<proteinExistence type="predicted"/>
<dbReference type="GO" id="GO:0015031">
    <property type="term" value="P:protein transport"/>
    <property type="evidence" value="ECO:0007669"/>
    <property type="project" value="UniProtKB-KW"/>
</dbReference>
<feature type="signal peptide" evidence="10">
    <location>
        <begin position="1"/>
        <end position="19"/>
    </location>
</feature>
<keyword evidence="10" id="KW-0732">Signal</keyword>
<keyword evidence="4" id="KW-0997">Cell inner membrane</keyword>
<comment type="subcellular location">
    <subcellularLocation>
        <location evidence="1">Cell inner membrane</location>
    </subcellularLocation>
</comment>
<evidence type="ECO:0000313" key="12">
    <source>
        <dbReference type="EMBL" id="CUH63485.1"/>
    </source>
</evidence>
<accession>A0A0P1F6E8</accession>
<name>A0A0P1F6E8_THAGE</name>
<evidence type="ECO:0000256" key="10">
    <source>
        <dbReference type="SAM" id="SignalP"/>
    </source>
</evidence>
<keyword evidence="5" id="KW-0812">Transmembrane</keyword>
<keyword evidence="3" id="KW-1003">Cell membrane</keyword>
<organism evidence="12 13">
    <name type="scientific">Thalassovita gelatinovora</name>
    <name type="common">Thalassobius gelatinovorus</name>
    <dbReference type="NCBI Taxonomy" id="53501"/>
    <lineage>
        <taxon>Bacteria</taxon>
        <taxon>Pseudomonadati</taxon>
        <taxon>Pseudomonadota</taxon>
        <taxon>Alphaproteobacteria</taxon>
        <taxon>Rhodobacterales</taxon>
        <taxon>Roseobacteraceae</taxon>
        <taxon>Thalassovita</taxon>
    </lineage>
</organism>
<dbReference type="STRING" id="53501.SAMN04488043_107204"/>
<keyword evidence="13" id="KW-1185">Reference proteome</keyword>
<evidence type="ECO:0000313" key="13">
    <source>
        <dbReference type="Proteomes" id="UP000051587"/>
    </source>
</evidence>
<dbReference type="Pfam" id="PF11356">
    <property type="entry name" value="T2SSC"/>
    <property type="match status" value="1"/>
</dbReference>
<dbReference type="OrthoDB" id="7871190at2"/>
<dbReference type="Proteomes" id="UP000051587">
    <property type="component" value="Unassembled WGS sequence"/>
</dbReference>
<sequence>MRLIAALFTLLCLAAAALAGQALWQQVSAPEAVIAPQQNRTAQANQATPPTVPRVARHWPAIFGEPQPPVPAPAAPVVKAEPQPPQPPKPPLDSLGYTLKGVVQAGTGTWAILSHPTGERLLRVGDALTQGIMVARIDDAGLWVSRDGDDPELMGFPKQP</sequence>
<dbReference type="EMBL" id="CYSA01000007">
    <property type="protein sequence ID" value="CUH63485.1"/>
    <property type="molecule type" value="Genomic_DNA"/>
</dbReference>
<evidence type="ECO:0000259" key="11">
    <source>
        <dbReference type="Pfam" id="PF11356"/>
    </source>
</evidence>
<feature type="compositionally biased region" description="Pro residues" evidence="9">
    <location>
        <begin position="82"/>
        <end position="91"/>
    </location>
</feature>
<evidence type="ECO:0000256" key="3">
    <source>
        <dbReference type="ARBA" id="ARBA00022475"/>
    </source>
</evidence>
<keyword evidence="7" id="KW-1133">Transmembrane helix</keyword>
<feature type="region of interest" description="Disordered" evidence="9">
    <location>
        <begin position="62"/>
        <end position="92"/>
    </location>
</feature>
<evidence type="ECO:0000256" key="5">
    <source>
        <dbReference type="ARBA" id="ARBA00022692"/>
    </source>
</evidence>